<keyword evidence="10" id="KW-1185">Reference proteome</keyword>
<comment type="subcellular location">
    <subcellularLocation>
        <location evidence="1">Secreted</location>
    </subcellularLocation>
</comment>
<dbReference type="InterPro" id="IPR005469">
    <property type="entry name" value="Avidin"/>
</dbReference>
<keyword evidence="7" id="KW-0092">Biotin</keyword>
<keyword evidence="5 8" id="KW-1015">Disulfide bond</keyword>
<gene>
    <name evidence="9" type="ORF">PODLI_1B039503</name>
</gene>
<dbReference type="SUPFAM" id="SSF50876">
    <property type="entry name" value="Avidin/streptavidin"/>
    <property type="match status" value="1"/>
</dbReference>
<dbReference type="Gene3D" id="2.40.128.30">
    <property type="entry name" value="Avidin-like"/>
    <property type="match status" value="1"/>
</dbReference>
<organism evidence="9 10">
    <name type="scientific">Podarcis lilfordi</name>
    <name type="common">Lilford's wall lizard</name>
    <dbReference type="NCBI Taxonomy" id="74358"/>
    <lineage>
        <taxon>Eukaryota</taxon>
        <taxon>Metazoa</taxon>
        <taxon>Chordata</taxon>
        <taxon>Craniata</taxon>
        <taxon>Vertebrata</taxon>
        <taxon>Euteleostomi</taxon>
        <taxon>Lepidosauria</taxon>
        <taxon>Squamata</taxon>
        <taxon>Bifurcata</taxon>
        <taxon>Unidentata</taxon>
        <taxon>Episquamata</taxon>
        <taxon>Laterata</taxon>
        <taxon>Lacertibaenia</taxon>
        <taxon>Lacertidae</taxon>
        <taxon>Podarcis</taxon>
    </lineage>
</organism>
<name>A0AA35PGF9_9SAUR</name>
<evidence type="ECO:0000256" key="1">
    <source>
        <dbReference type="ARBA" id="ARBA00004613"/>
    </source>
</evidence>
<dbReference type="GO" id="GO:0005576">
    <property type="term" value="C:extracellular region"/>
    <property type="evidence" value="ECO:0007669"/>
    <property type="project" value="UniProtKB-SubCell"/>
</dbReference>
<dbReference type="Proteomes" id="UP001178461">
    <property type="component" value="Chromosome 11"/>
</dbReference>
<feature type="disulfide bond" evidence="8">
    <location>
        <begin position="64"/>
        <end position="144"/>
    </location>
</feature>
<dbReference type="AlphaFoldDB" id="A0AA35PGF9"/>
<comment type="similarity">
    <text evidence="2">Belongs to the avidin/streptavidin family.</text>
</comment>
<dbReference type="PRINTS" id="PR00709">
    <property type="entry name" value="AVIDIN"/>
</dbReference>
<evidence type="ECO:0000256" key="7">
    <source>
        <dbReference type="ARBA" id="ARBA00023267"/>
    </source>
</evidence>
<keyword evidence="3" id="KW-0964">Secreted</keyword>
<reference evidence="9" key="1">
    <citation type="submission" date="2022-12" db="EMBL/GenBank/DDBJ databases">
        <authorList>
            <person name="Alioto T."/>
            <person name="Alioto T."/>
            <person name="Gomez Garrido J."/>
        </authorList>
    </citation>
    <scope>NUCLEOTIDE SEQUENCE</scope>
</reference>
<dbReference type="GO" id="GO:0009374">
    <property type="term" value="F:biotin binding"/>
    <property type="evidence" value="ECO:0007669"/>
    <property type="project" value="InterPro"/>
</dbReference>
<evidence type="ECO:0000313" key="10">
    <source>
        <dbReference type="Proteomes" id="UP001178461"/>
    </source>
</evidence>
<sequence>MRRCLCQPLRSLGTVCAIDRRPGAIRGRPPARQGHSLPGIEDGTPLAYSLALDVQSKSQTPAKCNLAGTWVNDLGSKMVIGTTNEDGQFSGSYLTAVSATTDAAIRESPLHGRQHHTNQRAQPTFGWTVSWSYSDSTAVFVGQCFVDEKGEETLETTWLLREEVATHADDWKANRVGKNVFVRVK</sequence>
<dbReference type="PANTHER" id="PTHR34399:SF3">
    <property type="entry name" value="AVID PROTEIN-RELATED"/>
    <property type="match status" value="1"/>
</dbReference>
<keyword evidence="6" id="KW-0325">Glycoprotein</keyword>
<proteinExistence type="inferred from homology"/>
<dbReference type="PROSITE" id="PS51326">
    <property type="entry name" value="AVIDIN_2"/>
    <property type="match status" value="1"/>
</dbReference>
<dbReference type="InterPro" id="IPR051764">
    <property type="entry name" value="Avidin/Streptavidin-rel"/>
</dbReference>
<dbReference type="InterPro" id="IPR036896">
    <property type="entry name" value="Avidin-like_sf"/>
</dbReference>
<evidence type="ECO:0000256" key="6">
    <source>
        <dbReference type="ARBA" id="ARBA00023180"/>
    </source>
</evidence>
<dbReference type="InterPro" id="IPR005468">
    <property type="entry name" value="Avidin/str"/>
</dbReference>
<evidence type="ECO:0000256" key="8">
    <source>
        <dbReference type="PIRSR" id="PIRSR605468-51"/>
    </source>
</evidence>
<accession>A0AA35PGF9</accession>
<dbReference type="PANTHER" id="PTHR34399">
    <property type="entry name" value="AVIDIN-RELATED"/>
    <property type="match status" value="1"/>
</dbReference>
<evidence type="ECO:0000256" key="3">
    <source>
        <dbReference type="ARBA" id="ARBA00022525"/>
    </source>
</evidence>
<dbReference type="Pfam" id="PF01382">
    <property type="entry name" value="Avidin"/>
    <property type="match status" value="1"/>
</dbReference>
<evidence type="ECO:0000313" key="9">
    <source>
        <dbReference type="EMBL" id="CAI5788006.1"/>
    </source>
</evidence>
<protein>
    <submittedName>
        <fullName evidence="9">Uncharacterized protein</fullName>
    </submittedName>
</protein>
<keyword evidence="4" id="KW-0732">Signal</keyword>
<evidence type="ECO:0000256" key="5">
    <source>
        <dbReference type="ARBA" id="ARBA00023157"/>
    </source>
</evidence>
<evidence type="ECO:0000256" key="2">
    <source>
        <dbReference type="ARBA" id="ARBA00006297"/>
    </source>
</evidence>
<evidence type="ECO:0000256" key="4">
    <source>
        <dbReference type="ARBA" id="ARBA00022729"/>
    </source>
</evidence>
<dbReference type="EMBL" id="OX395136">
    <property type="protein sequence ID" value="CAI5788006.1"/>
    <property type="molecule type" value="Genomic_DNA"/>
</dbReference>